<reference evidence="2 3" key="1">
    <citation type="submission" date="2019-01" db="EMBL/GenBank/DDBJ databases">
        <title>Lacunisphaera sp. strain TWA-58.</title>
        <authorList>
            <person name="Chen W.-M."/>
        </authorList>
    </citation>
    <scope>NUCLEOTIDE SEQUENCE [LARGE SCALE GENOMIC DNA]</scope>
    <source>
        <strain evidence="2 3">TWA-58</strain>
    </source>
</reference>
<keyword evidence="3" id="KW-1185">Reference proteome</keyword>
<dbReference type="SUPFAM" id="SSF50978">
    <property type="entry name" value="WD40 repeat-like"/>
    <property type="match status" value="1"/>
</dbReference>
<comment type="caution">
    <text evidence="2">The sequence shown here is derived from an EMBL/GenBank/DDBJ whole genome shotgun (WGS) entry which is preliminary data.</text>
</comment>
<dbReference type="InterPro" id="IPR001680">
    <property type="entry name" value="WD40_rpt"/>
</dbReference>
<feature type="repeat" description="WD" evidence="1">
    <location>
        <begin position="266"/>
        <end position="297"/>
    </location>
</feature>
<dbReference type="RefSeq" id="WP_129046486.1">
    <property type="nucleotide sequence ID" value="NZ_SDHX01000001.1"/>
</dbReference>
<dbReference type="PANTHER" id="PTHR19879:SF9">
    <property type="entry name" value="TRANSCRIPTION INITIATION FACTOR TFIID SUBUNIT 5"/>
    <property type="match status" value="1"/>
</dbReference>
<name>A0A4Q1C8D9_9BACT</name>
<organism evidence="2 3">
    <name type="scientific">Oleiharenicola lentus</name>
    <dbReference type="NCBI Taxonomy" id="2508720"/>
    <lineage>
        <taxon>Bacteria</taxon>
        <taxon>Pseudomonadati</taxon>
        <taxon>Verrucomicrobiota</taxon>
        <taxon>Opitutia</taxon>
        <taxon>Opitutales</taxon>
        <taxon>Opitutaceae</taxon>
        <taxon>Oleiharenicola</taxon>
    </lineage>
</organism>
<dbReference type="Pfam" id="PF00400">
    <property type="entry name" value="WD40"/>
    <property type="match status" value="5"/>
</dbReference>
<dbReference type="InterPro" id="IPR036322">
    <property type="entry name" value="WD40_repeat_dom_sf"/>
</dbReference>
<dbReference type="OrthoDB" id="511103at2"/>
<evidence type="ECO:0000256" key="1">
    <source>
        <dbReference type="PROSITE-ProRule" id="PRU00221"/>
    </source>
</evidence>
<dbReference type="Gene3D" id="2.130.10.10">
    <property type="entry name" value="YVTN repeat-like/Quinoprotein amine dehydrogenase"/>
    <property type="match status" value="2"/>
</dbReference>
<proteinExistence type="predicted"/>
<evidence type="ECO:0000313" key="2">
    <source>
        <dbReference type="EMBL" id="RXK55120.1"/>
    </source>
</evidence>
<feature type="repeat" description="WD" evidence="1">
    <location>
        <begin position="50"/>
        <end position="91"/>
    </location>
</feature>
<dbReference type="PANTHER" id="PTHR19879">
    <property type="entry name" value="TRANSCRIPTION INITIATION FACTOR TFIID"/>
    <property type="match status" value="1"/>
</dbReference>
<accession>A0A4Q1C8D9</accession>
<dbReference type="SMART" id="SM00320">
    <property type="entry name" value="WD40"/>
    <property type="match status" value="7"/>
</dbReference>
<dbReference type="InterPro" id="IPR015943">
    <property type="entry name" value="WD40/YVTN_repeat-like_dom_sf"/>
</dbReference>
<protein>
    <submittedName>
        <fullName evidence="2">WD40 repeat domain-containing protein</fullName>
    </submittedName>
</protein>
<dbReference type="Proteomes" id="UP000290218">
    <property type="component" value="Unassembled WGS sequence"/>
</dbReference>
<feature type="repeat" description="WD" evidence="1">
    <location>
        <begin position="180"/>
        <end position="211"/>
    </location>
</feature>
<evidence type="ECO:0000313" key="3">
    <source>
        <dbReference type="Proteomes" id="UP000290218"/>
    </source>
</evidence>
<sequence length="342" mass="36065">MQFAKHWAAALDDYAIDLAWSPDGLLLAAAAQSGSVTLFDATTGAEKHTLAGHTDGTNCLGWSPDGTLLATGGQDGCVRLWSPATGAQTAEAKLGNAWVEHLTWQSSGAQPSALSTPLLFAAAGRKLVAIKPDGTIAHAFPDAPKTISALAMKPGGATLAAACFGHVALWKTSDFSAFKEFPYGNAIYALTWSPDGRWLVAGCHDNAVHLWAPAEADLELHMSGYETRLKELSFSSDSKWLATGGGRDACVWDCSGAGPEGREPLLLPHDARVCALAFQHSHSLLASGSAKGEFTLWMPTRKNPMVAEVTMPSAATRFAWRGDDALLAVGTEKGQVFVFKTA</sequence>
<gene>
    <name evidence="2" type="ORF">ESB00_04270</name>
</gene>
<dbReference type="EMBL" id="SDHX01000001">
    <property type="protein sequence ID" value="RXK55120.1"/>
    <property type="molecule type" value="Genomic_DNA"/>
</dbReference>
<dbReference type="AlphaFoldDB" id="A0A4Q1C8D9"/>
<dbReference type="PROSITE" id="PS50294">
    <property type="entry name" value="WD_REPEATS_REGION"/>
    <property type="match status" value="2"/>
</dbReference>
<keyword evidence="1" id="KW-0853">WD repeat</keyword>
<dbReference type="PROSITE" id="PS50082">
    <property type="entry name" value="WD_REPEATS_2"/>
    <property type="match status" value="3"/>
</dbReference>